<dbReference type="EMBL" id="DS016983">
    <property type="protein sequence ID" value="KMU83513.1"/>
    <property type="molecule type" value="Genomic_DNA"/>
</dbReference>
<dbReference type="AlphaFoldDB" id="A0A0J8U8V3"/>
<organism evidence="1 2">
    <name type="scientific">Coccidioides immitis H538.4</name>
    <dbReference type="NCBI Taxonomy" id="396776"/>
    <lineage>
        <taxon>Eukaryota</taxon>
        <taxon>Fungi</taxon>
        <taxon>Dikarya</taxon>
        <taxon>Ascomycota</taxon>
        <taxon>Pezizomycotina</taxon>
        <taxon>Eurotiomycetes</taxon>
        <taxon>Eurotiomycetidae</taxon>
        <taxon>Onygenales</taxon>
        <taxon>Onygenaceae</taxon>
        <taxon>Coccidioides</taxon>
    </lineage>
</organism>
<accession>A0A0J8U8V3</accession>
<protein>
    <submittedName>
        <fullName evidence="1">Uncharacterized protein</fullName>
    </submittedName>
</protein>
<proteinExistence type="predicted"/>
<dbReference type="VEuPathDB" id="FungiDB:CIHG_01295"/>
<evidence type="ECO:0000313" key="1">
    <source>
        <dbReference type="EMBL" id="KMU83513.1"/>
    </source>
</evidence>
<dbReference type="OrthoDB" id="4509637at2759"/>
<reference evidence="2" key="1">
    <citation type="journal article" date="2010" name="Genome Res.">
        <title>Population genomic sequencing of Coccidioides fungi reveals recent hybridization and transposon control.</title>
        <authorList>
            <person name="Neafsey D.E."/>
            <person name="Barker B.M."/>
            <person name="Sharpton T.J."/>
            <person name="Stajich J.E."/>
            <person name="Park D.J."/>
            <person name="Whiston E."/>
            <person name="Hung C.-Y."/>
            <person name="McMahan C."/>
            <person name="White J."/>
            <person name="Sykes S."/>
            <person name="Heiman D."/>
            <person name="Young S."/>
            <person name="Zeng Q."/>
            <person name="Abouelleil A."/>
            <person name="Aftuck L."/>
            <person name="Bessette D."/>
            <person name="Brown A."/>
            <person name="FitzGerald M."/>
            <person name="Lui A."/>
            <person name="Macdonald J.P."/>
            <person name="Priest M."/>
            <person name="Orbach M.J."/>
            <person name="Galgiani J.N."/>
            <person name="Kirkland T.N."/>
            <person name="Cole G.T."/>
            <person name="Birren B.W."/>
            <person name="Henn M.R."/>
            <person name="Taylor J.W."/>
            <person name="Rounsley S.D."/>
        </authorList>
    </citation>
    <scope>NUCLEOTIDE SEQUENCE [LARGE SCALE GENOMIC DNA]</scope>
    <source>
        <strain evidence="2">H538.4</strain>
    </source>
</reference>
<gene>
    <name evidence="1" type="ORF">CIHG_01295</name>
</gene>
<evidence type="ECO:0000313" key="2">
    <source>
        <dbReference type="Proteomes" id="UP000054563"/>
    </source>
</evidence>
<dbReference type="Proteomes" id="UP000054563">
    <property type="component" value="Unassembled WGS sequence"/>
</dbReference>
<name>A0A0J8U8V3_COCIT</name>
<sequence>MAGRAVWSYAAGGYDPQEVRANYYAFWLGAEAQSGTTREKTIESLKRRGIGEEAAFIGANDLANSIINYAVSKVARQIAEWETEGGRYTSTSVKCNTFNSPVQIIEGRRRRRRRRRR</sequence>